<gene>
    <name evidence="4" type="ORF">ACFPPD_17460</name>
</gene>
<evidence type="ECO:0000259" key="3">
    <source>
        <dbReference type="Pfam" id="PF00881"/>
    </source>
</evidence>
<dbReference type="InterPro" id="IPR029479">
    <property type="entry name" value="Nitroreductase"/>
</dbReference>
<dbReference type="InterPro" id="IPR000415">
    <property type="entry name" value="Nitroreductase-like"/>
</dbReference>
<feature type="domain" description="Nitroreductase" evidence="3">
    <location>
        <begin position="14"/>
        <end position="188"/>
    </location>
</feature>
<evidence type="ECO:0000256" key="1">
    <source>
        <dbReference type="ARBA" id="ARBA00007118"/>
    </source>
</evidence>
<dbReference type="EC" id="1.7.1.-" evidence="4"/>
<dbReference type="PANTHER" id="PTHR43673:SF12">
    <property type="entry name" value="PROTEIN DRGA"/>
    <property type="match status" value="1"/>
</dbReference>
<dbReference type="PANTHER" id="PTHR43673">
    <property type="entry name" value="NAD(P)H NITROREDUCTASE YDGI-RELATED"/>
    <property type="match status" value="1"/>
</dbReference>
<comment type="caution">
    <text evidence="4">The sequence shown here is derived from an EMBL/GenBank/DDBJ whole genome shotgun (WGS) entry which is preliminary data.</text>
</comment>
<dbReference type="Proteomes" id="UP001596105">
    <property type="component" value="Unassembled WGS sequence"/>
</dbReference>
<keyword evidence="5" id="KW-1185">Reference proteome</keyword>
<sequence length="212" mass="24510">MVQVMNSSSVEEIVRTRRSANNFDSSVKITRREAEEMFELAKFAPSAYNLQHAHYVVVDDPELKLKMKEAAYRQHKVETASAALIILGDLEAYKDAERIYEGMLHLGILDELTYKQTIDSIHAAYQHEEFRKEEAIRNASLSAMQFMLIAKSKGWDTCPMIGFDPEQMRSLFNIPDRYHIVMMMTIGKEKTNHPRPRGYRKPVGEFVQFGPY</sequence>
<dbReference type="SUPFAM" id="SSF55469">
    <property type="entry name" value="FMN-dependent nitroreductase-like"/>
    <property type="match status" value="1"/>
</dbReference>
<dbReference type="Gene3D" id="3.40.109.10">
    <property type="entry name" value="NADH Oxidase"/>
    <property type="match status" value="1"/>
</dbReference>
<comment type="similarity">
    <text evidence="1">Belongs to the nitroreductase family.</text>
</comment>
<evidence type="ECO:0000313" key="4">
    <source>
        <dbReference type="EMBL" id="MFC5470483.1"/>
    </source>
</evidence>
<accession>A0ABW0M0R2</accession>
<dbReference type="GO" id="GO:0016491">
    <property type="term" value="F:oxidoreductase activity"/>
    <property type="evidence" value="ECO:0007669"/>
    <property type="project" value="UniProtKB-KW"/>
</dbReference>
<reference evidence="5" key="1">
    <citation type="journal article" date="2019" name="Int. J. Syst. Evol. Microbiol.">
        <title>The Global Catalogue of Microorganisms (GCM) 10K type strain sequencing project: providing services to taxonomists for standard genome sequencing and annotation.</title>
        <authorList>
            <consortium name="The Broad Institute Genomics Platform"/>
            <consortium name="The Broad Institute Genome Sequencing Center for Infectious Disease"/>
            <person name="Wu L."/>
            <person name="Ma J."/>
        </authorList>
    </citation>
    <scope>NUCLEOTIDE SEQUENCE [LARGE SCALE GENOMIC DNA]</scope>
    <source>
        <strain evidence="5">CCUG 57113</strain>
    </source>
</reference>
<dbReference type="CDD" id="cd02137">
    <property type="entry name" value="MhqN-like"/>
    <property type="match status" value="1"/>
</dbReference>
<dbReference type="EMBL" id="JBHSMH010000066">
    <property type="protein sequence ID" value="MFC5470483.1"/>
    <property type="molecule type" value="Genomic_DNA"/>
</dbReference>
<dbReference type="Pfam" id="PF00881">
    <property type="entry name" value="Nitroreductase"/>
    <property type="match status" value="1"/>
</dbReference>
<evidence type="ECO:0000313" key="5">
    <source>
        <dbReference type="Proteomes" id="UP001596105"/>
    </source>
</evidence>
<protein>
    <submittedName>
        <fullName evidence="4">Nitroreductase family protein</fullName>
        <ecNumber evidence="4">1.7.1.-</ecNumber>
    </submittedName>
</protein>
<proteinExistence type="inferred from homology"/>
<keyword evidence="2 4" id="KW-0560">Oxidoreductase</keyword>
<evidence type="ECO:0000256" key="2">
    <source>
        <dbReference type="ARBA" id="ARBA00023002"/>
    </source>
</evidence>
<dbReference type="RefSeq" id="WP_378082715.1">
    <property type="nucleotide sequence ID" value="NZ_JBHSMH010000066.1"/>
</dbReference>
<name>A0ABW0M0R2_9BACL</name>
<organism evidence="4 5">
    <name type="scientific">Cohnella suwonensis</name>
    <dbReference type="NCBI Taxonomy" id="696072"/>
    <lineage>
        <taxon>Bacteria</taxon>
        <taxon>Bacillati</taxon>
        <taxon>Bacillota</taxon>
        <taxon>Bacilli</taxon>
        <taxon>Bacillales</taxon>
        <taxon>Paenibacillaceae</taxon>
        <taxon>Cohnella</taxon>
    </lineage>
</organism>